<reference evidence="1 2" key="1">
    <citation type="submission" date="2021-06" db="EMBL/GenBank/DDBJ databases">
        <title>Caerostris extrusa draft genome.</title>
        <authorList>
            <person name="Kono N."/>
            <person name="Arakawa K."/>
        </authorList>
    </citation>
    <scope>NUCLEOTIDE SEQUENCE [LARGE SCALE GENOMIC DNA]</scope>
</reference>
<proteinExistence type="predicted"/>
<protein>
    <submittedName>
        <fullName evidence="1">Uncharacterized protein</fullName>
    </submittedName>
</protein>
<gene>
    <name evidence="1" type="ORF">CEXT_82051</name>
</gene>
<dbReference type="AlphaFoldDB" id="A0AAV4YFL7"/>
<dbReference type="Proteomes" id="UP001054945">
    <property type="component" value="Unassembled WGS sequence"/>
</dbReference>
<accession>A0AAV4YFL7</accession>
<comment type="caution">
    <text evidence="1">The sequence shown here is derived from an EMBL/GenBank/DDBJ whole genome shotgun (WGS) entry which is preliminary data.</text>
</comment>
<dbReference type="EMBL" id="BPLR01019235">
    <property type="protein sequence ID" value="GIZ05201.1"/>
    <property type="molecule type" value="Genomic_DNA"/>
</dbReference>
<sequence>MAERKRPNKDVESSFPRISKREKECVLQTLETLTEEDVEVRVAQTHLLLVSASADDIFMFGTISELPWMLICAGNPLKKNFRGP</sequence>
<evidence type="ECO:0000313" key="1">
    <source>
        <dbReference type="EMBL" id="GIZ05201.1"/>
    </source>
</evidence>
<organism evidence="1 2">
    <name type="scientific">Caerostris extrusa</name>
    <name type="common">Bark spider</name>
    <name type="synonym">Caerostris bankana</name>
    <dbReference type="NCBI Taxonomy" id="172846"/>
    <lineage>
        <taxon>Eukaryota</taxon>
        <taxon>Metazoa</taxon>
        <taxon>Ecdysozoa</taxon>
        <taxon>Arthropoda</taxon>
        <taxon>Chelicerata</taxon>
        <taxon>Arachnida</taxon>
        <taxon>Araneae</taxon>
        <taxon>Araneomorphae</taxon>
        <taxon>Entelegynae</taxon>
        <taxon>Araneoidea</taxon>
        <taxon>Araneidae</taxon>
        <taxon>Caerostris</taxon>
    </lineage>
</organism>
<evidence type="ECO:0000313" key="2">
    <source>
        <dbReference type="Proteomes" id="UP001054945"/>
    </source>
</evidence>
<keyword evidence="2" id="KW-1185">Reference proteome</keyword>
<name>A0AAV4YFL7_CAEEX</name>